<comment type="caution">
    <text evidence="1">The sequence shown here is derived from an EMBL/GenBank/DDBJ whole genome shotgun (WGS) entry which is preliminary data.</text>
</comment>
<dbReference type="Proteomes" id="UP001230649">
    <property type="component" value="Unassembled WGS sequence"/>
</dbReference>
<evidence type="ECO:0000313" key="2">
    <source>
        <dbReference type="Proteomes" id="UP001230649"/>
    </source>
</evidence>
<proteinExistence type="predicted"/>
<evidence type="ECO:0000313" key="1">
    <source>
        <dbReference type="EMBL" id="KAJ9095084.1"/>
    </source>
</evidence>
<sequence length="393" mass="44145">MTSQDPPAALSSQQAEFSIDPRVLQSLDQRRAGLTTALQKSARTNRTEEVANDLIEAKADIGNLKGRIDALEKENGQLRAKLDSTKNTADSQNDRLVVVESILARHGLDTGSARILTAPQRTSMEHAVKGAIRMAYDNNDSEHKLVWKFDQPYRGPSNQAEKSKLTHLLQNRLATDIPLPSNIQRASVPAFADNAEVYEGIIVDMFNKESRKASRMSVRTNGVGEDATEAAVQKLTKDTEDLARQAARRKGQIFAKWFSEKRKNPQSGVSDAEYEIFDMYYAYPRMQLVSSNGSVKEYTWPEREGVYSPGYLEVYSKILAADLPKESSVLGPRTFHEVPPAGFEVSVAEFYWPDIKFLEWAPQRWMFDATYLANHSRFSCAPFDEPTSIKDVE</sequence>
<accession>A0ACC2V7W9</accession>
<reference evidence="1" key="1">
    <citation type="submission" date="2023-04" db="EMBL/GenBank/DDBJ databases">
        <title>Draft Genome sequencing of Naganishia species isolated from polar environments using Oxford Nanopore Technology.</title>
        <authorList>
            <person name="Leo P."/>
            <person name="Venkateswaran K."/>
        </authorList>
    </citation>
    <scope>NUCLEOTIDE SEQUENCE</scope>
    <source>
        <strain evidence="1">MNA-CCFEE 5262</strain>
    </source>
</reference>
<feature type="non-terminal residue" evidence="1">
    <location>
        <position position="393"/>
    </location>
</feature>
<dbReference type="EMBL" id="JASBWS010000130">
    <property type="protein sequence ID" value="KAJ9095084.1"/>
    <property type="molecule type" value="Genomic_DNA"/>
</dbReference>
<keyword evidence="2" id="KW-1185">Reference proteome</keyword>
<protein>
    <submittedName>
        <fullName evidence="1">Uncharacterized protein</fullName>
    </submittedName>
</protein>
<organism evidence="1 2">
    <name type="scientific">Naganishia adeliensis</name>
    <dbReference type="NCBI Taxonomy" id="92952"/>
    <lineage>
        <taxon>Eukaryota</taxon>
        <taxon>Fungi</taxon>
        <taxon>Dikarya</taxon>
        <taxon>Basidiomycota</taxon>
        <taxon>Agaricomycotina</taxon>
        <taxon>Tremellomycetes</taxon>
        <taxon>Filobasidiales</taxon>
        <taxon>Filobasidiaceae</taxon>
        <taxon>Naganishia</taxon>
    </lineage>
</organism>
<gene>
    <name evidence="1" type="ORF">QFC20_006772</name>
</gene>
<name>A0ACC2V7W9_9TREE</name>